<feature type="binding site" evidence="8">
    <location>
        <begin position="179"/>
        <end position="186"/>
    </location>
    <ligand>
        <name>NAD(+)</name>
        <dbReference type="ChEBI" id="CHEBI:57540"/>
    </ligand>
</feature>
<keyword evidence="14" id="KW-1185">Reference proteome</keyword>
<feature type="disulfide bond" description="Redox-active" evidence="9">
    <location>
        <begin position="44"/>
        <end position="49"/>
    </location>
</feature>
<keyword evidence="8" id="KW-0520">NAD</keyword>
<keyword evidence="5 10" id="KW-0560">Oxidoreductase</keyword>
<feature type="binding site" evidence="8">
    <location>
        <position position="53"/>
    </location>
    <ligand>
        <name>FAD</name>
        <dbReference type="ChEBI" id="CHEBI:57692"/>
    </ligand>
</feature>
<feature type="binding site" evidence="8">
    <location>
        <begin position="142"/>
        <end position="144"/>
    </location>
    <ligand>
        <name>FAD</name>
        <dbReference type="ChEBI" id="CHEBI:57692"/>
    </ligand>
</feature>
<dbReference type="PANTHER" id="PTHR43014:SF2">
    <property type="entry name" value="MERCURIC REDUCTASE"/>
    <property type="match status" value="1"/>
</dbReference>
<dbReference type="FunFam" id="3.30.390.30:FF:000001">
    <property type="entry name" value="Dihydrolipoyl dehydrogenase"/>
    <property type="match status" value="1"/>
</dbReference>
<sequence>MAETLTADLCIIGAGSGGLSVAAGAAQLGQKVVLFEKHRMGGDCLNTGCVPSKAVIAAGKAAHTIRTAAKFGVTGGEPQVDYAKVHAHVRGVIAAIEPNDSVERFTGLGVRVIQQAARFTGPDRVEAEDGTVVTARRFVVATGSRPAAPPIPGLDKVPYLTNESLFDLTVLPGHLVVIGGGPIGLEMAQAHRRLGSRVTVLERFGILPKDDPALVAIARKALLAEGLDLREGADILRVEPGPVVVLKRPDGGEERLEATHLLVAAGRRANIEDLGLEAAGIAFTPRGITVDEGLRTSNRKVYAIGDVAGGPQFTHVAGYHAGIVVKSALFRLPAKVDYKALPWVTYLEPELAHVGLTEAQAREKHPDVRTTEWPLNENDRAQAERETEGLAKVVLRKNGLILGASIVAPHAGELIQPWALAITAGLKIKSFTDMIAPYPTLGEVNKRAASAFYTPSLFSERTRGLVRLLTRF</sequence>
<feature type="domain" description="FAD/NAD(P)-binding" evidence="12">
    <location>
        <begin position="8"/>
        <end position="320"/>
    </location>
</feature>
<dbReference type="InterPro" id="IPR036188">
    <property type="entry name" value="FAD/NAD-bd_sf"/>
</dbReference>
<comment type="cofactor">
    <cofactor evidence="8">
        <name>FAD</name>
        <dbReference type="ChEBI" id="CHEBI:57692"/>
    </cofactor>
    <text evidence="8">Binds 1 FAD per subunit.</text>
</comment>
<evidence type="ECO:0000256" key="5">
    <source>
        <dbReference type="ARBA" id="ARBA00023002"/>
    </source>
</evidence>
<dbReference type="Proteomes" id="UP000501891">
    <property type="component" value="Chromosome"/>
</dbReference>
<organism evidence="13 14">
    <name type="scientific">Aerophototrophica crusticola</name>
    <dbReference type="NCBI Taxonomy" id="1709002"/>
    <lineage>
        <taxon>Bacteria</taxon>
        <taxon>Pseudomonadati</taxon>
        <taxon>Pseudomonadota</taxon>
        <taxon>Alphaproteobacteria</taxon>
        <taxon>Rhodospirillales</taxon>
        <taxon>Rhodospirillaceae</taxon>
        <taxon>Aerophototrophica</taxon>
    </lineage>
</organism>
<feature type="binding site" evidence="8">
    <location>
        <position position="266"/>
    </location>
    <ligand>
        <name>NAD(+)</name>
        <dbReference type="ChEBI" id="CHEBI:57540"/>
    </ligand>
</feature>
<evidence type="ECO:0000256" key="8">
    <source>
        <dbReference type="PIRSR" id="PIRSR000350-3"/>
    </source>
</evidence>
<keyword evidence="6" id="KW-1015">Disulfide bond</keyword>
<comment type="similarity">
    <text evidence="1 10">Belongs to the class-I pyridine nucleotide-disulfide oxidoreductase family.</text>
</comment>
<keyword evidence="2 10" id="KW-0285">Flavoprotein</keyword>
<dbReference type="GO" id="GO:0050660">
    <property type="term" value="F:flavin adenine dinucleotide binding"/>
    <property type="evidence" value="ECO:0007669"/>
    <property type="project" value="TreeGrafter"/>
</dbReference>
<gene>
    <name evidence="13" type="ORF">HHL28_01015</name>
</gene>
<keyword evidence="7 10" id="KW-0676">Redox-active center</keyword>
<dbReference type="Gene3D" id="3.30.390.30">
    <property type="match status" value="1"/>
</dbReference>
<evidence type="ECO:0000256" key="2">
    <source>
        <dbReference type="ARBA" id="ARBA00022630"/>
    </source>
</evidence>
<dbReference type="AlphaFoldDB" id="A0A858R3B5"/>
<dbReference type="SUPFAM" id="SSF51905">
    <property type="entry name" value="FAD/NAD(P)-binding domain"/>
    <property type="match status" value="1"/>
</dbReference>
<keyword evidence="8" id="KW-0547">Nucleotide-binding</keyword>
<evidence type="ECO:0000313" key="13">
    <source>
        <dbReference type="EMBL" id="QJE71878.1"/>
    </source>
</evidence>
<dbReference type="InterPro" id="IPR001100">
    <property type="entry name" value="Pyr_nuc-diS_OxRdtase"/>
</dbReference>
<name>A0A858R3B5_9PROT</name>
<dbReference type="KEGG" id="acru:HHL28_01015"/>
<dbReference type="InterPro" id="IPR023753">
    <property type="entry name" value="FAD/NAD-binding_dom"/>
</dbReference>
<dbReference type="InterPro" id="IPR004099">
    <property type="entry name" value="Pyr_nucl-diS_OxRdtase_dimer"/>
</dbReference>
<feature type="domain" description="Pyridine nucleotide-disulphide oxidoreductase dimerisation" evidence="11">
    <location>
        <begin position="342"/>
        <end position="448"/>
    </location>
</feature>
<protein>
    <submittedName>
        <fullName evidence="13">Mercuric reductase</fullName>
    </submittedName>
</protein>
<evidence type="ECO:0000313" key="14">
    <source>
        <dbReference type="Proteomes" id="UP000501891"/>
    </source>
</evidence>
<proteinExistence type="inferred from homology"/>
<dbReference type="Pfam" id="PF02852">
    <property type="entry name" value="Pyr_redox_dim"/>
    <property type="match status" value="1"/>
</dbReference>
<keyword evidence="4" id="KW-0521">NADP</keyword>
<dbReference type="PANTHER" id="PTHR43014">
    <property type="entry name" value="MERCURIC REDUCTASE"/>
    <property type="match status" value="1"/>
</dbReference>
<evidence type="ECO:0000259" key="11">
    <source>
        <dbReference type="Pfam" id="PF02852"/>
    </source>
</evidence>
<dbReference type="PIRSF" id="PIRSF000350">
    <property type="entry name" value="Mercury_reductase_MerA"/>
    <property type="match status" value="1"/>
</dbReference>
<evidence type="ECO:0000256" key="9">
    <source>
        <dbReference type="PIRSR" id="PIRSR000350-4"/>
    </source>
</evidence>
<dbReference type="InterPro" id="IPR016156">
    <property type="entry name" value="FAD/NAD-linked_Rdtase_dimer_sf"/>
</dbReference>
<dbReference type="PRINTS" id="PR00411">
    <property type="entry name" value="PNDRDTASEI"/>
</dbReference>
<evidence type="ECO:0000256" key="3">
    <source>
        <dbReference type="ARBA" id="ARBA00022827"/>
    </source>
</evidence>
<dbReference type="GO" id="GO:0003955">
    <property type="term" value="F:NAD(P)H dehydrogenase (quinone) activity"/>
    <property type="evidence" value="ECO:0007669"/>
    <property type="project" value="TreeGrafter"/>
</dbReference>
<feature type="binding site" evidence="8">
    <location>
        <position position="306"/>
    </location>
    <ligand>
        <name>FAD</name>
        <dbReference type="ChEBI" id="CHEBI:57692"/>
    </ligand>
</feature>
<dbReference type="InterPro" id="IPR012999">
    <property type="entry name" value="Pyr_OxRdtase_I_AS"/>
</dbReference>
<evidence type="ECO:0000256" key="6">
    <source>
        <dbReference type="ARBA" id="ARBA00023157"/>
    </source>
</evidence>
<evidence type="ECO:0000256" key="4">
    <source>
        <dbReference type="ARBA" id="ARBA00022857"/>
    </source>
</evidence>
<accession>A0A858R3B5</accession>
<evidence type="ECO:0000256" key="1">
    <source>
        <dbReference type="ARBA" id="ARBA00007532"/>
    </source>
</evidence>
<keyword evidence="3 8" id="KW-0274">FAD</keyword>
<dbReference type="GO" id="GO:0016668">
    <property type="term" value="F:oxidoreductase activity, acting on a sulfur group of donors, NAD(P) as acceptor"/>
    <property type="evidence" value="ECO:0007669"/>
    <property type="project" value="InterPro"/>
</dbReference>
<evidence type="ECO:0000256" key="7">
    <source>
        <dbReference type="ARBA" id="ARBA00023284"/>
    </source>
</evidence>
<dbReference type="PRINTS" id="PR00368">
    <property type="entry name" value="FADPNR"/>
</dbReference>
<dbReference type="Gene3D" id="3.50.50.60">
    <property type="entry name" value="FAD/NAD(P)-binding domain"/>
    <property type="match status" value="2"/>
</dbReference>
<dbReference type="SUPFAM" id="SSF55424">
    <property type="entry name" value="FAD/NAD-linked reductases, dimerisation (C-terminal) domain"/>
    <property type="match status" value="1"/>
</dbReference>
<evidence type="ECO:0000259" key="12">
    <source>
        <dbReference type="Pfam" id="PF07992"/>
    </source>
</evidence>
<evidence type="ECO:0000256" key="10">
    <source>
        <dbReference type="RuleBase" id="RU003691"/>
    </source>
</evidence>
<reference evidence="13" key="1">
    <citation type="submission" date="2020-04" db="EMBL/GenBank/DDBJ databases">
        <title>A desert anoxygenic phototrophic bacterium fixes CO2 using RubisCO under aerobic conditions.</title>
        <authorList>
            <person name="Tang K."/>
        </authorList>
    </citation>
    <scope>NUCLEOTIDE SEQUENCE [LARGE SCALE GENOMIC DNA]</scope>
    <source>
        <strain evidence="13">MIMtkB3</strain>
    </source>
</reference>
<feature type="binding site" evidence="8">
    <location>
        <position position="202"/>
    </location>
    <ligand>
        <name>NAD(+)</name>
        <dbReference type="ChEBI" id="CHEBI:57540"/>
    </ligand>
</feature>
<dbReference type="PROSITE" id="PS00076">
    <property type="entry name" value="PYRIDINE_REDOX_1"/>
    <property type="match status" value="1"/>
</dbReference>
<dbReference type="Pfam" id="PF07992">
    <property type="entry name" value="Pyr_redox_2"/>
    <property type="match status" value="1"/>
</dbReference>
<dbReference type="EMBL" id="CP051775">
    <property type="protein sequence ID" value="QJE71878.1"/>
    <property type="molecule type" value="Genomic_DNA"/>
</dbReference>